<evidence type="ECO:0000313" key="3">
    <source>
        <dbReference type="Proteomes" id="UP000327439"/>
    </source>
</evidence>
<dbReference type="AlphaFoldDB" id="A0A5J5W4J7"/>
<reference evidence="3" key="1">
    <citation type="journal article" date="2020" name="Nat. Genet.">
        <title>Genomic diversifications of five Gossypium allopolyploid species and their impact on cotton improvement.</title>
        <authorList>
            <person name="Chen Z.J."/>
            <person name="Sreedasyam A."/>
            <person name="Ando A."/>
            <person name="Song Q."/>
            <person name="De Santiago L.M."/>
            <person name="Hulse-Kemp A.M."/>
            <person name="Ding M."/>
            <person name="Ye W."/>
            <person name="Kirkbride R.C."/>
            <person name="Jenkins J."/>
            <person name="Plott C."/>
            <person name="Lovell J."/>
            <person name="Lin Y.M."/>
            <person name="Vaughn R."/>
            <person name="Liu B."/>
            <person name="Simpson S."/>
            <person name="Scheffler B.E."/>
            <person name="Wen L."/>
            <person name="Saski C.A."/>
            <person name="Grover C.E."/>
            <person name="Hu G."/>
            <person name="Conover J.L."/>
            <person name="Carlson J.W."/>
            <person name="Shu S."/>
            <person name="Boston L.B."/>
            <person name="Williams M."/>
            <person name="Peterson D.G."/>
            <person name="McGee K."/>
            <person name="Jones D.C."/>
            <person name="Wendel J.F."/>
            <person name="Stelly D.M."/>
            <person name="Grimwood J."/>
            <person name="Schmutz J."/>
        </authorList>
    </citation>
    <scope>NUCLEOTIDE SEQUENCE [LARGE SCALE GENOMIC DNA]</scope>
    <source>
        <strain evidence="3">cv. 3-79</strain>
    </source>
</reference>
<dbReference type="EMBL" id="CM018205">
    <property type="protein sequence ID" value="KAB2086872.1"/>
    <property type="molecule type" value="Genomic_DNA"/>
</dbReference>
<protein>
    <submittedName>
        <fullName evidence="2">Uncharacterized protein</fullName>
    </submittedName>
</protein>
<feature type="signal peptide" evidence="1">
    <location>
        <begin position="1"/>
        <end position="21"/>
    </location>
</feature>
<keyword evidence="1" id="KW-0732">Signal</keyword>
<sequence length="62" mass="6793">MVGFCYAPLLFPLLLLSQIWARSHLAKKAVTPERRKSSLKAAKPDSDSIAAPIKLPFLGSKN</sequence>
<accession>A0A5J5W4J7</accession>
<evidence type="ECO:0000256" key="1">
    <source>
        <dbReference type="SAM" id="SignalP"/>
    </source>
</evidence>
<keyword evidence="3" id="KW-1185">Reference proteome</keyword>
<evidence type="ECO:0000313" key="2">
    <source>
        <dbReference type="EMBL" id="KAB2086872.1"/>
    </source>
</evidence>
<feature type="chain" id="PRO_5023897893" evidence="1">
    <location>
        <begin position="22"/>
        <end position="62"/>
    </location>
</feature>
<name>A0A5J5W4J7_GOSBA</name>
<proteinExistence type="predicted"/>
<gene>
    <name evidence="2" type="ORF">ES319_A04G065200v1</name>
</gene>
<organism evidence="2 3">
    <name type="scientific">Gossypium barbadense</name>
    <name type="common">Sea Island cotton</name>
    <name type="synonym">Hibiscus barbadensis</name>
    <dbReference type="NCBI Taxonomy" id="3634"/>
    <lineage>
        <taxon>Eukaryota</taxon>
        <taxon>Viridiplantae</taxon>
        <taxon>Streptophyta</taxon>
        <taxon>Embryophyta</taxon>
        <taxon>Tracheophyta</taxon>
        <taxon>Spermatophyta</taxon>
        <taxon>Magnoliopsida</taxon>
        <taxon>eudicotyledons</taxon>
        <taxon>Gunneridae</taxon>
        <taxon>Pentapetalae</taxon>
        <taxon>rosids</taxon>
        <taxon>malvids</taxon>
        <taxon>Malvales</taxon>
        <taxon>Malvaceae</taxon>
        <taxon>Malvoideae</taxon>
        <taxon>Gossypium</taxon>
    </lineage>
</organism>
<dbReference type="Proteomes" id="UP000327439">
    <property type="component" value="Chromosome A04"/>
</dbReference>